<organism evidence="2 3">
    <name type="scientific">Obba rivulosa</name>
    <dbReference type="NCBI Taxonomy" id="1052685"/>
    <lineage>
        <taxon>Eukaryota</taxon>
        <taxon>Fungi</taxon>
        <taxon>Dikarya</taxon>
        <taxon>Basidiomycota</taxon>
        <taxon>Agaricomycotina</taxon>
        <taxon>Agaricomycetes</taxon>
        <taxon>Polyporales</taxon>
        <taxon>Gelatoporiaceae</taxon>
        <taxon>Obba</taxon>
    </lineage>
</organism>
<gene>
    <name evidence="2" type="ORF">OBBRIDRAFT_828695</name>
</gene>
<dbReference type="Proteomes" id="UP000250043">
    <property type="component" value="Unassembled WGS sequence"/>
</dbReference>
<feature type="compositionally biased region" description="Basic and acidic residues" evidence="1">
    <location>
        <begin position="46"/>
        <end position="65"/>
    </location>
</feature>
<accession>A0A8E2DHG3</accession>
<feature type="region of interest" description="Disordered" evidence="1">
    <location>
        <begin position="46"/>
        <end position="88"/>
    </location>
</feature>
<evidence type="ECO:0000256" key="1">
    <source>
        <dbReference type="SAM" id="MobiDB-lite"/>
    </source>
</evidence>
<sequence>MLDIRAAPSLHASVQLNARPKPLANHLNWKFDPSPPARSCWMQQEHIRPPRHADRPRIALRDRQGSKNGHKRQHAKEQKGVAIAPSGVLPGPSPLSALVAEPRSTLPDALTKYGNRARLAPPAATSEENYRDRTRIQIGIQTCEAIARHRQLGRDARDESLVSGPDNAVRRSTDVSGRRRRNSEGLVRDWFGRDMQTREGIEDRLANWDTAVRCFRPHVSSPAKFSCLDGSNISQSSEIAAEWSEQVVQDRHEAILLDAGITVRRSQSAWRQRGFRQNHGSLATCEPGDPASWLSDFVVRATHGNGKSGGNEKPSGTDKLARR</sequence>
<feature type="region of interest" description="Disordered" evidence="1">
    <location>
        <begin position="154"/>
        <end position="180"/>
    </location>
</feature>
<evidence type="ECO:0000313" key="3">
    <source>
        <dbReference type="Proteomes" id="UP000250043"/>
    </source>
</evidence>
<dbReference type="EMBL" id="KV722561">
    <property type="protein sequence ID" value="OCH85824.1"/>
    <property type="molecule type" value="Genomic_DNA"/>
</dbReference>
<keyword evidence="3" id="KW-1185">Reference proteome</keyword>
<feature type="region of interest" description="Disordered" evidence="1">
    <location>
        <begin position="302"/>
        <end position="323"/>
    </location>
</feature>
<proteinExistence type="predicted"/>
<feature type="compositionally biased region" description="Basic and acidic residues" evidence="1">
    <location>
        <begin position="168"/>
        <end position="180"/>
    </location>
</feature>
<evidence type="ECO:0000313" key="2">
    <source>
        <dbReference type="EMBL" id="OCH85824.1"/>
    </source>
</evidence>
<reference evidence="2 3" key="1">
    <citation type="submission" date="2016-07" db="EMBL/GenBank/DDBJ databases">
        <title>Draft genome of the white-rot fungus Obba rivulosa 3A-2.</title>
        <authorList>
            <consortium name="DOE Joint Genome Institute"/>
            <person name="Miettinen O."/>
            <person name="Riley R."/>
            <person name="Acob R."/>
            <person name="Barry K."/>
            <person name="Cullen D."/>
            <person name="De Vries R."/>
            <person name="Hainaut M."/>
            <person name="Hatakka A."/>
            <person name="Henrissat B."/>
            <person name="Hilden K."/>
            <person name="Kuo R."/>
            <person name="Labutti K."/>
            <person name="Lipzen A."/>
            <person name="Makela M.R."/>
            <person name="Sandor L."/>
            <person name="Spatafora J.W."/>
            <person name="Grigoriev I.V."/>
            <person name="Hibbett D.S."/>
        </authorList>
    </citation>
    <scope>NUCLEOTIDE SEQUENCE [LARGE SCALE GENOMIC DNA]</scope>
    <source>
        <strain evidence="2 3">3A-2</strain>
    </source>
</reference>
<name>A0A8E2DHG3_9APHY</name>
<dbReference type="AlphaFoldDB" id="A0A8E2DHG3"/>
<protein>
    <submittedName>
        <fullName evidence="2">Uncharacterized protein</fullName>
    </submittedName>
</protein>